<reference evidence="4" key="1">
    <citation type="submission" date="2016-11" db="EMBL/GenBank/DDBJ databases">
        <authorList>
            <person name="Varghese N."/>
            <person name="Submissions S."/>
        </authorList>
    </citation>
    <scope>NUCLEOTIDE SEQUENCE [LARGE SCALE GENOMIC DNA]</scope>
    <source>
        <strain evidence="4">CGMCC 1.7063</strain>
    </source>
</reference>
<feature type="signal peptide" evidence="1">
    <location>
        <begin position="1"/>
        <end position="19"/>
    </location>
</feature>
<evidence type="ECO:0000259" key="2">
    <source>
        <dbReference type="Pfam" id="PF07969"/>
    </source>
</evidence>
<dbReference type="CDD" id="cd01300">
    <property type="entry name" value="YtcJ_like"/>
    <property type="match status" value="1"/>
</dbReference>
<dbReference type="Gene3D" id="3.20.20.140">
    <property type="entry name" value="Metal-dependent hydrolases"/>
    <property type="match status" value="1"/>
</dbReference>
<sequence>MLLQKTLFSLAAVLAFVLAGCSEKPESRAPTTAEPGAASPAAEVADFVFTNGKVYTVDKEGSWAQAVAVRGDKIVYVGDNKGAESFVGNETEKIDLGGKLMLPGFVEGHFHTTTQGIILHGPDLQTDSMDELLAKLKKYADEHPDLKFINGWGVRPNIYGPGEPNAAMLDAVVPDRPVYLWQVDGHSAWVNSKAMEMAGLNKDTPDTVPGVSYFVRDDEGNPTGYIIEVPAQVEILNKFVTVDEDYIRGGMAKWFPEYSKAGITAVHDFGWAGVDQDMAIGILKDFEKDGTLGTRIYGSYYWNDASIDPVPIAKKMRDENQEGLVQVSALKINMDGDDDKYSGLYVDGYADKPDAKPEPIIPFDVINDAAVRADKEQLHLICHCFGDLAVRKFLDAVELAKKSNPEWDRRAVASHAQLVHPDDRPRFKELNATYDTTGQWFAFDPYTANVSPVRLGEARMKQLFPIKAMLEAGANVSLGSDFPAASYVADYKPLNAITVAVTRQMLGKPDMPILGGEDARLTVAEAIRANTYGAAYGIGVEDKIGSIEVGKKADLIVLDQNLFEIDPHDIYKANVIFTMMDGVVRYRDGL</sequence>
<dbReference type="SUPFAM" id="SSF51556">
    <property type="entry name" value="Metallo-dependent hydrolases"/>
    <property type="match status" value="1"/>
</dbReference>
<organism evidence="3 4">
    <name type="scientific">Microbulbifer donghaiensis</name>
    <dbReference type="NCBI Taxonomy" id="494016"/>
    <lineage>
        <taxon>Bacteria</taxon>
        <taxon>Pseudomonadati</taxon>
        <taxon>Pseudomonadota</taxon>
        <taxon>Gammaproteobacteria</taxon>
        <taxon>Cellvibrionales</taxon>
        <taxon>Microbulbiferaceae</taxon>
        <taxon>Microbulbifer</taxon>
    </lineage>
</organism>
<accession>A0A1M5GVE7</accession>
<proteinExistence type="predicted"/>
<dbReference type="PANTHER" id="PTHR22642">
    <property type="entry name" value="IMIDAZOLONEPROPIONASE"/>
    <property type="match status" value="1"/>
</dbReference>
<dbReference type="InterPro" id="IPR011059">
    <property type="entry name" value="Metal-dep_hydrolase_composite"/>
</dbReference>
<feature type="domain" description="Amidohydrolase 3" evidence="2">
    <location>
        <begin position="94"/>
        <end position="586"/>
    </location>
</feature>
<gene>
    <name evidence="3" type="ORF">SAMN04487965_3269</name>
</gene>
<evidence type="ECO:0000313" key="3">
    <source>
        <dbReference type="EMBL" id="SHG07734.1"/>
    </source>
</evidence>
<dbReference type="InterPro" id="IPR013108">
    <property type="entry name" value="Amidohydro_3"/>
</dbReference>
<name>A0A1M5GVE7_9GAMM</name>
<dbReference type="PANTHER" id="PTHR22642:SF2">
    <property type="entry name" value="PROTEIN LONG AFTER FAR-RED 3"/>
    <property type="match status" value="1"/>
</dbReference>
<dbReference type="InterPro" id="IPR033932">
    <property type="entry name" value="YtcJ-like"/>
</dbReference>
<dbReference type="SUPFAM" id="SSF51338">
    <property type="entry name" value="Composite domain of metallo-dependent hydrolases"/>
    <property type="match status" value="1"/>
</dbReference>
<dbReference type="STRING" id="494016.SAMN04487965_3269"/>
<dbReference type="EMBL" id="FQVA01000006">
    <property type="protein sequence ID" value="SHG07734.1"/>
    <property type="molecule type" value="Genomic_DNA"/>
</dbReference>
<dbReference type="Gene3D" id="2.30.40.10">
    <property type="entry name" value="Urease, subunit C, domain 1"/>
    <property type="match status" value="1"/>
</dbReference>
<evidence type="ECO:0000256" key="1">
    <source>
        <dbReference type="SAM" id="SignalP"/>
    </source>
</evidence>
<protein>
    <recommendedName>
        <fullName evidence="2">Amidohydrolase 3 domain-containing protein</fullName>
    </recommendedName>
</protein>
<feature type="chain" id="PRO_5012092941" description="Amidohydrolase 3 domain-containing protein" evidence="1">
    <location>
        <begin position="20"/>
        <end position="590"/>
    </location>
</feature>
<dbReference type="AlphaFoldDB" id="A0A1M5GVE7"/>
<keyword evidence="1" id="KW-0732">Signal</keyword>
<dbReference type="GO" id="GO:0016810">
    <property type="term" value="F:hydrolase activity, acting on carbon-nitrogen (but not peptide) bonds"/>
    <property type="evidence" value="ECO:0007669"/>
    <property type="project" value="InterPro"/>
</dbReference>
<dbReference type="Gene3D" id="3.10.310.70">
    <property type="match status" value="1"/>
</dbReference>
<dbReference type="InterPro" id="IPR032466">
    <property type="entry name" value="Metal_Hydrolase"/>
</dbReference>
<dbReference type="OrthoDB" id="5734927at2"/>
<dbReference type="RefSeq" id="WP_073277142.1">
    <property type="nucleotide sequence ID" value="NZ_FQVA01000006.1"/>
</dbReference>
<evidence type="ECO:0000313" key="4">
    <source>
        <dbReference type="Proteomes" id="UP000184170"/>
    </source>
</evidence>
<keyword evidence="4" id="KW-1185">Reference proteome</keyword>
<dbReference type="Proteomes" id="UP000184170">
    <property type="component" value="Unassembled WGS sequence"/>
</dbReference>
<dbReference type="Pfam" id="PF07969">
    <property type="entry name" value="Amidohydro_3"/>
    <property type="match status" value="1"/>
</dbReference>
<dbReference type="PROSITE" id="PS51257">
    <property type="entry name" value="PROKAR_LIPOPROTEIN"/>
    <property type="match status" value="1"/>
</dbReference>